<dbReference type="EnsemblMetazoa" id="Aqu2.1.20508_001">
    <property type="protein sequence ID" value="Aqu2.1.20508_001"/>
    <property type="gene ID" value="Aqu2.1.20508"/>
</dbReference>
<feature type="compositionally biased region" description="Basic and acidic residues" evidence="4">
    <location>
        <begin position="187"/>
        <end position="232"/>
    </location>
</feature>
<evidence type="ECO:0000256" key="1">
    <source>
        <dbReference type="ARBA" id="ARBA00022771"/>
    </source>
</evidence>
<dbReference type="OMA" id="CCREEEY"/>
<reference evidence="6" key="1">
    <citation type="submission" date="2017-05" db="UniProtKB">
        <authorList>
            <consortium name="EnsemblMetazoa"/>
        </authorList>
    </citation>
    <scope>IDENTIFICATION</scope>
</reference>
<keyword evidence="1 3" id="KW-0863">Zinc-finger</keyword>
<evidence type="ECO:0000256" key="4">
    <source>
        <dbReference type="SAM" id="MobiDB-lite"/>
    </source>
</evidence>
<feature type="compositionally biased region" description="Pro residues" evidence="4">
    <location>
        <begin position="237"/>
        <end position="259"/>
    </location>
</feature>
<dbReference type="AlphaFoldDB" id="A0A1X7TZF9"/>
<dbReference type="PANTHER" id="PTHR24103">
    <property type="entry name" value="E3 UBIQUITIN-PROTEIN LIGASE TRIM"/>
    <property type="match status" value="1"/>
</dbReference>
<keyword evidence="2" id="KW-0862">Zinc</keyword>
<dbReference type="OrthoDB" id="269919at2759"/>
<dbReference type="InterPro" id="IPR013083">
    <property type="entry name" value="Znf_RING/FYVE/PHD"/>
</dbReference>
<evidence type="ECO:0000256" key="3">
    <source>
        <dbReference type="PROSITE-ProRule" id="PRU00175"/>
    </source>
</evidence>
<dbReference type="FunCoup" id="A0A1X7TZF9">
    <property type="interactions" value="68"/>
</dbReference>
<evidence type="ECO:0000259" key="5">
    <source>
        <dbReference type="PROSITE" id="PS50089"/>
    </source>
</evidence>
<dbReference type="SUPFAM" id="SSF57850">
    <property type="entry name" value="RING/U-box"/>
    <property type="match status" value="1"/>
</dbReference>
<name>A0A1X7TZF9_AMPQE</name>
<proteinExistence type="predicted"/>
<dbReference type="eggNOG" id="KOG0297">
    <property type="taxonomic scope" value="Eukaryota"/>
</dbReference>
<dbReference type="InterPro" id="IPR001841">
    <property type="entry name" value="Znf_RING"/>
</dbReference>
<dbReference type="PROSITE" id="PS50089">
    <property type="entry name" value="ZF_RING_2"/>
    <property type="match status" value="1"/>
</dbReference>
<evidence type="ECO:0000256" key="2">
    <source>
        <dbReference type="ARBA" id="ARBA00022833"/>
    </source>
</evidence>
<dbReference type="Gene3D" id="3.30.40.10">
    <property type="entry name" value="Zinc/RING finger domain, C3HC4 (zinc finger)"/>
    <property type="match status" value="1"/>
</dbReference>
<dbReference type="InterPro" id="IPR050143">
    <property type="entry name" value="TRIM/RBCC"/>
</dbReference>
<evidence type="ECO:0000313" key="6">
    <source>
        <dbReference type="EnsemblMetazoa" id="Aqu2.1.20508_001"/>
    </source>
</evidence>
<dbReference type="InParanoid" id="A0A1X7TZF9"/>
<sequence length="307" mass="35774">MAEEEGKDGGYDCDLIEEPPDDLICPICLLPPRKPHLISCCGRKLCHSCVDRVKQAGQPCPCCREEEYIIVKDKMVERQVLDLKVYCKNKSKGCHWSGELRDLEKHTESCYVTSAELLAETQAEEIKKLKKELDDVTSHLQQIQVLSDRKEDELIAAQNTIKQLKEENETLQAEKNEVFEHQKEEIETLKEENRKQQDKVEGLSRQETAMKKRNDNLHVENQRLKRQLKEMKQSPQFTPPNAPPPPPPPFGPGYPPPQSMPLYEPYHPQRGAFRPQYRPRGPPPHDMYRPPHDMHHPQYHKHRQQFN</sequence>
<feature type="region of interest" description="Disordered" evidence="4">
    <location>
        <begin position="187"/>
        <end position="307"/>
    </location>
</feature>
<feature type="compositionally biased region" description="Basic residues" evidence="4">
    <location>
        <begin position="297"/>
        <end position="307"/>
    </location>
</feature>
<feature type="compositionally biased region" description="Basic and acidic residues" evidence="4">
    <location>
        <begin position="286"/>
        <end position="296"/>
    </location>
</feature>
<organism evidence="6">
    <name type="scientific">Amphimedon queenslandica</name>
    <name type="common">Sponge</name>
    <dbReference type="NCBI Taxonomy" id="400682"/>
    <lineage>
        <taxon>Eukaryota</taxon>
        <taxon>Metazoa</taxon>
        <taxon>Porifera</taxon>
        <taxon>Demospongiae</taxon>
        <taxon>Heteroscleromorpha</taxon>
        <taxon>Haplosclerida</taxon>
        <taxon>Niphatidae</taxon>
        <taxon>Amphimedon</taxon>
    </lineage>
</organism>
<accession>A0A1X7TZF9</accession>
<protein>
    <recommendedName>
        <fullName evidence="5">RING-type domain-containing protein</fullName>
    </recommendedName>
</protein>
<feature type="domain" description="RING-type" evidence="5">
    <location>
        <begin position="25"/>
        <end position="64"/>
    </location>
</feature>
<keyword evidence="1 3" id="KW-0479">Metal-binding</keyword>
<dbReference type="GO" id="GO:0008270">
    <property type="term" value="F:zinc ion binding"/>
    <property type="evidence" value="ECO:0007669"/>
    <property type="project" value="UniProtKB-KW"/>
</dbReference>